<dbReference type="Gene3D" id="3.60.40.10">
    <property type="entry name" value="PPM-type phosphatase domain"/>
    <property type="match status" value="1"/>
</dbReference>
<feature type="non-terminal residue" evidence="1">
    <location>
        <position position="1"/>
    </location>
</feature>
<proteinExistence type="predicted"/>
<name>A0A2W5U104_9BACT</name>
<evidence type="ECO:0000313" key="1">
    <source>
        <dbReference type="EMBL" id="PZR02298.1"/>
    </source>
</evidence>
<dbReference type="SUPFAM" id="SSF81606">
    <property type="entry name" value="PP2C-like"/>
    <property type="match status" value="1"/>
</dbReference>
<organism evidence="1 2">
    <name type="scientific">Archangium gephyra</name>
    <dbReference type="NCBI Taxonomy" id="48"/>
    <lineage>
        <taxon>Bacteria</taxon>
        <taxon>Pseudomonadati</taxon>
        <taxon>Myxococcota</taxon>
        <taxon>Myxococcia</taxon>
        <taxon>Myxococcales</taxon>
        <taxon>Cystobacterineae</taxon>
        <taxon>Archangiaceae</taxon>
        <taxon>Archangium</taxon>
    </lineage>
</organism>
<protein>
    <recommendedName>
        <fullName evidence="3">PPM-type phosphatase domain-containing protein</fullName>
    </recommendedName>
</protein>
<dbReference type="Proteomes" id="UP000249061">
    <property type="component" value="Unassembled WGS sequence"/>
</dbReference>
<reference evidence="1 2" key="1">
    <citation type="submission" date="2017-08" db="EMBL/GenBank/DDBJ databases">
        <title>Infants hospitalized years apart are colonized by the same room-sourced microbial strains.</title>
        <authorList>
            <person name="Brooks B."/>
            <person name="Olm M.R."/>
            <person name="Firek B.A."/>
            <person name="Baker R."/>
            <person name="Thomas B.C."/>
            <person name="Morowitz M.J."/>
            <person name="Banfield J.F."/>
        </authorList>
    </citation>
    <scope>NUCLEOTIDE SEQUENCE [LARGE SCALE GENOMIC DNA]</scope>
    <source>
        <strain evidence="1">S2_003_000_R2_14</strain>
    </source>
</reference>
<dbReference type="InterPro" id="IPR036457">
    <property type="entry name" value="PPM-type-like_dom_sf"/>
</dbReference>
<dbReference type="AlphaFoldDB" id="A0A2W5U104"/>
<dbReference type="EMBL" id="QFQP01000211">
    <property type="protein sequence ID" value="PZR02298.1"/>
    <property type="molecule type" value="Genomic_DNA"/>
</dbReference>
<evidence type="ECO:0008006" key="3">
    <source>
        <dbReference type="Google" id="ProtNLM"/>
    </source>
</evidence>
<gene>
    <name evidence="1" type="ORF">DI536_37110</name>
</gene>
<evidence type="ECO:0000313" key="2">
    <source>
        <dbReference type="Proteomes" id="UP000249061"/>
    </source>
</evidence>
<comment type="caution">
    <text evidence="1">The sequence shown here is derived from an EMBL/GenBank/DDBJ whole genome shotgun (WGS) entry which is preliminary data.</text>
</comment>
<sequence>FAGVGNVELFSPEGVARPAPVAGTLGSGTYRFRAANLSLQHGQRWVMASDGIKVRDASAILAKVRSQPPAAAVDALFSQAARSHDDVSVLIIDVEATA</sequence>
<accession>A0A2W5U104</accession>